<evidence type="ECO:0000313" key="3">
    <source>
        <dbReference type="Proteomes" id="UP000499080"/>
    </source>
</evidence>
<dbReference type="AlphaFoldDB" id="A0A4Y2SZE3"/>
<dbReference type="EMBL" id="BGPR01024724">
    <property type="protein sequence ID" value="GBN93021.1"/>
    <property type="molecule type" value="Genomic_DNA"/>
</dbReference>
<comment type="caution">
    <text evidence="2">The sequence shown here is derived from an EMBL/GenBank/DDBJ whole genome shotgun (WGS) entry which is preliminary data.</text>
</comment>
<dbReference type="EMBL" id="BGPR01024726">
    <property type="protein sequence ID" value="GBN93023.1"/>
    <property type="molecule type" value="Genomic_DNA"/>
</dbReference>
<name>A0A4Y2SZE3_ARAVE</name>
<evidence type="ECO:0000313" key="2">
    <source>
        <dbReference type="EMBL" id="GBN93023.1"/>
    </source>
</evidence>
<accession>A0A4Y2SZE3</accession>
<sequence>MLSWFLHQTYRCHFCNAIEFENHTRKSSFKSSQKRGGSLTIKLACGQTTNDPEFAHFIALSVNLSPLLAPDYFSLLLISMGGQLQPLSTLLWEPCPICSSLARREQLRCGWSNKVTTAKLLLVNGAVKNDSTNV</sequence>
<protein>
    <submittedName>
        <fullName evidence="2">Uncharacterized protein</fullName>
    </submittedName>
</protein>
<gene>
    <name evidence="1" type="ORF">AVEN_120293_1</name>
    <name evidence="2" type="ORF">AVEN_184243_1</name>
</gene>
<evidence type="ECO:0000313" key="1">
    <source>
        <dbReference type="EMBL" id="GBN93021.1"/>
    </source>
</evidence>
<dbReference type="Proteomes" id="UP000499080">
    <property type="component" value="Unassembled WGS sequence"/>
</dbReference>
<organism evidence="2 3">
    <name type="scientific">Araneus ventricosus</name>
    <name type="common">Orbweaver spider</name>
    <name type="synonym">Epeira ventricosa</name>
    <dbReference type="NCBI Taxonomy" id="182803"/>
    <lineage>
        <taxon>Eukaryota</taxon>
        <taxon>Metazoa</taxon>
        <taxon>Ecdysozoa</taxon>
        <taxon>Arthropoda</taxon>
        <taxon>Chelicerata</taxon>
        <taxon>Arachnida</taxon>
        <taxon>Araneae</taxon>
        <taxon>Araneomorphae</taxon>
        <taxon>Entelegynae</taxon>
        <taxon>Araneoidea</taxon>
        <taxon>Araneidae</taxon>
        <taxon>Araneus</taxon>
    </lineage>
</organism>
<reference evidence="2 3" key="1">
    <citation type="journal article" date="2019" name="Sci. Rep.">
        <title>Orb-weaving spider Araneus ventricosus genome elucidates the spidroin gene catalogue.</title>
        <authorList>
            <person name="Kono N."/>
            <person name="Nakamura H."/>
            <person name="Ohtoshi R."/>
            <person name="Moran D.A.P."/>
            <person name="Shinohara A."/>
            <person name="Yoshida Y."/>
            <person name="Fujiwara M."/>
            <person name="Mori M."/>
            <person name="Tomita M."/>
            <person name="Arakawa K."/>
        </authorList>
    </citation>
    <scope>NUCLEOTIDE SEQUENCE [LARGE SCALE GENOMIC DNA]</scope>
</reference>
<proteinExistence type="predicted"/>
<keyword evidence="3" id="KW-1185">Reference proteome</keyword>